<keyword evidence="1" id="KW-0812">Transmembrane</keyword>
<reference evidence="3" key="1">
    <citation type="journal article" date="2019" name="Int. J. Syst. Evol. Microbiol.">
        <title>The Global Catalogue of Microorganisms (GCM) 10K type strain sequencing project: providing services to taxonomists for standard genome sequencing and annotation.</title>
        <authorList>
            <consortium name="The Broad Institute Genomics Platform"/>
            <consortium name="The Broad Institute Genome Sequencing Center for Infectious Disease"/>
            <person name="Wu L."/>
            <person name="Ma J."/>
        </authorList>
    </citation>
    <scope>NUCLEOTIDE SEQUENCE [LARGE SCALE GENOMIC DNA]</scope>
    <source>
        <strain evidence="3">KCTC 52168</strain>
    </source>
</reference>
<evidence type="ECO:0000256" key="1">
    <source>
        <dbReference type="SAM" id="Phobius"/>
    </source>
</evidence>
<feature type="transmembrane region" description="Helical" evidence="1">
    <location>
        <begin position="12"/>
        <end position="32"/>
    </location>
</feature>
<protein>
    <submittedName>
        <fullName evidence="2">Uncharacterized protein</fullName>
    </submittedName>
</protein>
<keyword evidence="1" id="KW-1133">Transmembrane helix</keyword>
<evidence type="ECO:0000313" key="2">
    <source>
        <dbReference type="EMBL" id="MFC3148624.1"/>
    </source>
</evidence>
<comment type="caution">
    <text evidence="2">The sequence shown here is derived from an EMBL/GenBank/DDBJ whole genome shotgun (WGS) entry which is preliminary data.</text>
</comment>
<dbReference type="RefSeq" id="WP_377304740.1">
    <property type="nucleotide sequence ID" value="NZ_CP180191.1"/>
</dbReference>
<evidence type="ECO:0000313" key="3">
    <source>
        <dbReference type="Proteomes" id="UP001595556"/>
    </source>
</evidence>
<name>A0ABV7H3X2_9BURK</name>
<dbReference type="EMBL" id="JBHRTI010000007">
    <property type="protein sequence ID" value="MFC3148624.1"/>
    <property type="molecule type" value="Genomic_DNA"/>
</dbReference>
<keyword evidence="3" id="KW-1185">Reference proteome</keyword>
<dbReference type="Proteomes" id="UP001595556">
    <property type="component" value="Unassembled WGS sequence"/>
</dbReference>
<proteinExistence type="predicted"/>
<sequence length="94" mass="9692">MTTKIDTLSYTTIGALMLAATITAAVGGVMTITKDEPVVRLDTVTVVAKRETAAPQVARLDTVTITAKRIAPEATVIAGGNVMLAKNVAAPVKL</sequence>
<keyword evidence="1" id="KW-0472">Membrane</keyword>
<gene>
    <name evidence="2" type="ORF">ACFOEN_13410</name>
</gene>
<dbReference type="PROSITE" id="PS00430">
    <property type="entry name" value="TONB_DEPENDENT_REC_1"/>
    <property type="match status" value="1"/>
</dbReference>
<accession>A0ABV7H3X2</accession>
<dbReference type="InterPro" id="IPR010916">
    <property type="entry name" value="TonB_box_CS"/>
</dbReference>
<organism evidence="2 3">
    <name type="scientific">Piscinibacterium candidicorallinum</name>
    <dbReference type="NCBI Taxonomy" id="1793872"/>
    <lineage>
        <taxon>Bacteria</taxon>
        <taxon>Pseudomonadati</taxon>
        <taxon>Pseudomonadota</taxon>
        <taxon>Betaproteobacteria</taxon>
        <taxon>Burkholderiales</taxon>
        <taxon>Piscinibacterium</taxon>
    </lineage>
</organism>